<reference evidence="2" key="2">
    <citation type="submission" date="2021-01" db="UniProtKB">
        <authorList>
            <consortium name="EnsemblPlants"/>
        </authorList>
    </citation>
    <scope>IDENTIFICATION</scope>
</reference>
<name>A0A7N2MF94_QUELO</name>
<proteinExistence type="predicted"/>
<dbReference type="PANTHER" id="PTHR47291:SF1">
    <property type="entry name" value="PEPTIDE UPSTREAM PROTEIN"/>
    <property type="match status" value="1"/>
</dbReference>
<dbReference type="SUPFAM" id="SSF53335">
    <property type="entry name" value="S-adenosyl-L-methionine-dependent methyltransferases"/>
    <property type="match status" value="1"/>
</dbReference>
<dbReference type="InterPro" id="IPR013216">
    <property type="entry name" value="Methyltransf_11"/>
</dbReference>
<evidence type="ECO:0000313" key="3">
    <source>
        <dbReference type="Proteomes" id="UP000594261"/>
    </source>
</evidence>
<dbReference type="OMA" id="ASEVKHT"/>
<dbReference type="EMBL" id="LRBV02000009">
    <property type="status" value="NOT_ANNOTATED_CDS"/>
    <property type="molecule type" value="Genomic_DNA"/>
</dbReference>
<dbReference type="Pfam" id="PF08241">
    <property type="entry name" value="Methyltransf_11"/>
    <property type="match status" value="1"/>
</dbReference>
<reference evidence="2 3" key="1">
    <citation type="journal article" date="2016" name="G3 (Bethesda)">
        <title>First Draft Assembly and Annotation of the Genome of a California Endemic Oak Quercus lobata Nee (Fagaceae).</title>
        <authorList>
            <person name="Sork V.L."/>
            <person name="Fitz-Gibbon S.T."/>
            <person name="Puiu D."/>
            <person name="Crepeau M."/>
            <person name="Gugger P.F."/>
            <person name="Sherman R."/>
            <person name="Stevens K."/>
            <person name="Langley C.H."/>
            <person name="Pellegrini M."/>
            <person name="Salzberg S.L."/>
        </authorList>
    </citation>
    <scope>NUCLEOTIDE SEQUENCE [LARGE SCALE GENOMIC DNA]</scope>
    <source>
        <strain evidence="2 3">cv. SW786</strain>
    </source>
</reference>
<protein>
    <recommendedName>
        <fullName evidence="1">Methyltransferase type 11 domain-containing protein</fullName>
    </recommendedName>
</protein>
<dbReference type="Gramene" id="QL09p001288:mrna">
    <property type="protein sequence ID" value="QL09p001288:mrna:CDS:1"/>
    <property type="gene ID" value="QL09p001288"/>
</dbReference>
<keyword evidence="3" id="KW-1185">Reference proteome</keyword>
<dbReference type="InterPro" id="IPR029063">
    <property type="entry name" value="SAM-dependent_MTases_sf"/>
</dbReference>
<evidence type="ECO:0000259" key="1">
    <source>
        <dbReference type="Pfam" id="PF08241"/>
    </source>
</evidence>
<dbReference type="PANTHER" id="PTHR47291">
    <property type="entry name" value="PEPTIDE UPSTREAM PROTEIN"/>
    <property type="match status" value="1"/>
</dbReference>
<dbReference type="AlphaFoldDB" id="A0A7N2MF94"/>
<evidence type="ECO:0000313" key="2">
    <source>
        <dbReference type="EnsemblPlants" id="QL09p001288:mrna:CDS:1"/>
    </source>
</evidence>
<accession>A0A7N2MF94</accession>
<sequence length="143" mass="15764">MKLLKYNEKALCIGEGFAATVLTLQDLGFSNAGGVYRHRFFSLKRKQFVHELDFADNSFDFVLSRDVDKVSVPALLVFEIERILSPGGIGAMLVEGVSGSFPNSLIRSATPVSSLLKSSNVVHVGYVQNFTLVVFKNNIYIES</sequence>
<dbReference type="EnsemblPlants" id="QL09p001288:mrna">
    <property type="protein sequence ID" value="QL09p001288:mrna:CDS:1"/>
    <property type="gene ID" value="QL09p001288"/>
</dbReference>
<dbReference type="Gene3D" id="3.40.50.150">
    <property type="entry name" value="Vaccinia Virus protein VP39"/>
    <property type="match status" value="1"/>
</dbReference>
<organism evidence="2 3">
    <name type="scientific">Quercus lobata</name>
    <name type="common">Valley oak</name>
    <dbReference type="NCBI Taxonomy" id="97700"/>
    <lineage>
        <taxon>Eukaryota</taxon>
        <taxon>Viridiplantae</taxon>
        <taxon>Streptophyta</taxon>
        <taxon>Embryophyta</taxon>
        <taxon>Tracheophyta</taxon>
        <taxon>Spermatophyta</taxon>
        <taxon>Magnoliopsida</taxon>
        <taxon>eudicotyledons</taxon>
        <taxon>Gunneridae</taxon>
        <taxon>Pentapetalae</taxon>
        <taxon>rosids</taxon>
        <taxon>fabids</taxon>
        <taxon>Fagales</taxon>
        <taxon>Fagaceae</taxon>
        <taxon>Quercus</taxon>
    </lineage>
</organism>
<dbReference type="InParanoid" id="A0A7N2MF94"/>
<dbReference type="GO" id="GO:0008757">
    <property type="term" value="F:S-adenosylmethionine-dependent methyltransferase activity"/>
    <property type="evidence" value="ECO:0007669"/>
    <property type="project" value="InterPro"/>
</dbReference>
<feature type="domain" description="Methyltransferase type 11" evidence="1">
    <location>
        <begin position="49"/>
        <end position="89"/>
    </location>
</feature>
<dbReference type="Proteomes" id="UP000594261">
    <property type="component" value="Chromosome 9"/>
</dbReference>